<dbReference type="RefSeq" id="WP_092363479.1">
    <property type="nucleotide sequence ID" value="NZ_DAINWJ010000267.1"/>
</dbReference>
<dbReference type="Proteomes" id="UP000198508">
    <property type="component" value="Unassembled WGS sequence"/>
</dbReference>
<dbReference type="Pfam" id="PF05114">
    <property type="entry name" value="MbnB_TglH_ChrH"/>
    <property type="match status" value="1"/>
</dbReference>
<gene>
    <name evidence="1" type="ORF">SAMN05216313_11061</name>
</gene>
<evidence type="ECO:0000313" key="2">
    <source>
        <dbReference type="Proteomes" id="UP000198508"/>
    </source>
</evidence>
<dbReference type="AlphaFoldDB" id="A0A1I0G154"/>
<dbReference type="InterPro" id="IPR007801">
    <property type="entry name" value="MbnB/TglH/ChrH"/>
</dbReference>
<name>A0A1I0G154_9FIRM</name>
<dbReference type="InterPro" id="IPR036237">
    <property type="entry name" value="Xyl_isomerase-like_sf"/>
</dbReference>
<keyword evidence="2" id="KW-1185">Reference proteome</keyword>
<dbReference type="EMBL" id="FOIM01000010">
    <property type="protein sequence ID" value="SET64453.1"/>
    <property type="molecule type" value="Genomic_DNA"/>
</dbReference>
<accession>A0A1I0G154</accession>
<protein>
    <submittedName>
        <fullName evidence="1">Uncharacterized protein</fullName>
    </submittedName>
</protein>
<evidence type="ECO:0000313" key="1">
    <source>
        <dbReference type="EMBL" id="SET64453.1"/>
    </source>
</evidence>
<dbReference type="Gene3D" id="3.20.20.150">
    <property type="entry name" value="Divalent-metal-dependent TIM barrel enzymes"/>
    <property type="match status" value="1"/>
</dbReference>
<organism evidence="1 2">
    <name type="scientific">Enterocloster lavalensis</name>
    <dbReference type="NCBI Taxonomy" id="460384"/>
    <lineage>
        <taxon>Bacteria</taxon>
        <taxon>Bacillati</taxon>
        <taxon>Bacillota</taxon>
        <taxon>Clostridia</taxon>
        <taxon>Lachnospirales</taxon>
        <taxon>Lachnospiraceae</taxon>
        <taxon>Enterocloster</taxon>
    </lineage>
</organism>
<reference evidence="2" key="1">
    <citation type="submission" date="2016-10" db="EMBL/GenBank/DDBJ databases">
        <authorList>
            <person name="Varghese N."/>
            <person name="Submissions S."/>
        </authorList>
    </citation>
    <scope>NUCLEOTIDE SEQUENCE [LARGE SCALE GENOMIC DNA]</scope>
    <source>
        <strain evidence="2">NLAE-zl-G277</strain>
    </source>
</reference>
<dbReference type="SUPFAM" id="SSF51658">
    <property type="entry name" value="Xylose isomerase-like"/>
    <property type="match status" value="1"/>
</dbReference>
<proteinExistence type="predicted"/>
<sequence length="288" mass="32752">MLLACNYYEETERLAREGRIAVDCFKYPSLGFQMKAFDDPALAEYGGMAARVRELGPLLLHGLGQRDNDIGRADFKERFDTAFTGRILELSGIRGVSLHLCGGDTELPVGERKRIIVDHIRYLREALGELEFLSLENVDGNPYSDMTYSDCCVDPDFIREVVEEADTEYLLDISHAYGAALARGMDVREYIGRLPLDRLYEIHINGWMHTERGMMAHTKIHEEGYELLEEVLSRTKPRIVTLEYGRGDDRLGAGIPLMKPGVCNERAMEEIEEQVGRLRKLIGRYENA</sequence>
<dbReference type="STRING" id="460384.SAMN05216313_11061"/>
<dbReference type="GeneID" id="93279869"/>